<dbReference type="AlphaFoldDB" id="A0A9R1TX51"/>
<sequence>MGSIVVTMLLFAALVNTAFGQGDPSGAGETGAGDSTNTVGGPSCETGNEVPEASQSGPGPDTDIPEGSQSGPGPDTDTPEGSQSGPGAATDIPEGIQPEPGSEPNAEMTIDIEAVTCLCNLQISVDTEGKNATATAGGEAQCGFGIPIPTLSIDCDAVLKGDTVGAFFYILEVERNSILGGSSWVTFDRDKNGWEIVALNFPKGLSESKDLKIISGSLAPDSDWKARIYNLEDRKSKKLTICKNNEKPGTYEYNLLEMSNQIILDGKGCPVAKGTKTSVVEQPPEKLPPAIYQFPEMLPCEKLSWDVKMNDPDKRMAFQVWYDFTPKGACKPVAPKT</sequence>
<dbReference type="KEGG" id="fas:105264418"/>
<dbReference type="RefSeq" id="XP_011299573.1">
    <property type="nucleotide sequence ID" value="XM_011301271.1"/>
</dbReference>
<keyword evidence="3" id="KW-1185">Reference proteome</keyword>
<gene>
    <name evidence="4" type="primary">LOC105264418</name>
</gene>
<organism evidence="3 4">
    <name type="scientific">Fopius arisanus</name>
    <dbReference type="NCBI Taxonomy" id="64838"/>
    <lineage>
        <taxon>Eukaryota</taxon>
        <taxon>Metazoa</taxon>
        <taxon>Ecdysozoa</taxon>
        <taxon>Arthropoda</taxon>
        <taxon>Hexapoda</taxon>
        <taxon>Insecta</taxon>
        <taxon>Pterygota</taxon>
        <taxon>Neoptera</taxon>
        <taxon>Endopterygota</taxon>
        <taxon>Hymenoptera</taxon>
        <taxon>Apocrita</taxon>
        <taxon>Ichneumonoidea</taxon>
        <taxon>Braconidae</taxon>
        <taxon>Opiinae</taxon>
        <taxon>Fopius</taxon>
    </lineage>
</organism>
<feature type="chain" id="PRO_5040220890" evidence="2">
    <location>
        <begin position="21"/>
        <end position="337"/>
    </location>
</feature>
<evidence type="ECO:0000313" key="3">
    <source>
        <dbReference type="Proteomes" id="UP000694866"/>
    </source>
</evidence>
<feature type="signal peptide" evidence="2">
    <location>
        <begin position="1"/>
        <end position="20"/>
    </location>
</feature>
<evidence type="ECO:0000313" key="4">
    <source>
        <dbReference type="RefSeq" id="XP_011299573.1"/>
    </source>
</evidence>
<proteinExistence type="predicted"/>
<evidence type="ECO:0000256" key="2">
    <source>
        <dbReference type="SAM" id="SignalP"/>
    </source>
</evidence>
<dbReference type="OrthoDB" id="7667137at2759"/>
<reference evidence="4" key="1">
    <citation type="submission" date="2025-08" db="UniProtKB">
        <authorList>
            <consortium name="RefSeq"/>
        </authorList>
    </citation>
    <scope>IDENTIFICATION</scope>
    <source>
        <strain evidence="4">USDA-PBARC FA_bdor</strain>
        <tissue evidence="4">Whole organism</tissue>
    </source>
</reference>
<protein>
    <submittedName>
        <fullName evidence="4">Uncharacterized protein</fullName>
    </submittedName>
</protein>
<dbReference type="Proteomes" id="UP000694866">
    <property type="component" value="Unplaced"/>
</dbReference>
<name>A0A9R1TX51_9HYME</name>
<accession>A0A9R1TX51</accession>
<keyword evidence="2" id="KW-0732">Signal</keyword>
<feature type="region of interest" description="Disordered" evidence="1">
    <location>
        <begin position="24"/>
        <end position="105"/>
    </location>
</feature>
<dbReference type="GeneID" id="105264418"/>
<evidence type="ECO:0000256" key="1">
    <source>
        <dbReference type="SAM" id="MobiDB-lite"/>
    </source>
</evidence>